<feature type="region of interest" description="Disordered" evidence="1">
    <location>
        <begin position="483"/>
        <end position="502"/>
    </location>
</feature>
<organism evidence="2 3">
    <name type="scientific">Flemingia macrophylla</name>
    <dbReference type="NCBI Taxonomy" id="520843"/>
    <lineage>
        <taxon>Eukaryota</taxon>
        <taxon>Viridiplantae</taxon>
        <taxon>Streptophyta</taxon>
        <taxon>Embryophyta</taxon>
        <taxon>Tracheophyta</taxon>
        <taxon>Spermatophyta</taxon>
        <taxon>Magnoliopsida</taxon>
        <taxon>eudicotyledons</taxon>
        <taxon>Gunneridae</taxon>
        <taxon>Pentapetalae</taxon>
        <taxon>rosids</taxon>
        <taxon>fabids</taxon>
        <taxon>Fabales</taxon>
        <taxon>Fabaceae</taxon>
        <taxon>Papilionoideae</taxon>
        <taxon>50 kb inversion clade</taxon>
        <taxon>NPAAA clade</taxon>
        <taxon>indigoferoid/millettioid clade</taxon>
        <taxon>Phaseoleae</taxon>
        <taxon>Flemingia</taxon>
    </lineage>
</organism>
<proteinExistence type="predicted"/>
<reference evidence="2 3" key="1">
    <citation type="submission" date="2024-08" db="EMBL/GenBank/DDBJ databases">
        <title>Insights into the chromosomal genome structure of Flemingia macrophylla.</title>
        <authorList>
            <person name="Ding Y."/>
            <person name="Zhao Y."/>
            <person name="Bi W."/>
            <person name="Wu M."/>
            <person name="Zhao G."/>
            <person name="Gong Y."/>
            <person name="Li W."/>
            <person name="Zhang P."/>
        </authorList>
    </citation>
    <scope>NUCLEOTIDE SEQUENCE [LARGE SCALE GENOMIC DNA]</scope>
    <source>
        <strain evidence="2">DYQJB</strain>
        <tissue evidence="2">Leaf</tissue>
    </source>
</reference>
<protein>
    <submittedName>
        <fullName evidence="2">Uncharacterized protein</fullName>
    </submittedName>
</protein>
<comment type="caution">
    <text evidence="2">The sequence shown here is derived from an EMBL/GenBank/DDBJ whole genome shotgun (WGS) entry which is preliminary data.</text>
</comment>
<feature type="compositionally biased region" description="Polar residues" evidence="1">
    <location>
        <begin position="388"/>
        <end position="400"/>
    </location>
</feature>
<evidence type="ECO:0000256" key="1">
    <source>
        <dbReference type="SAM" id="MobiDB-lite"/>
    </source>
</evidence>
<keyword evidence="3" id="KW-1185">Reference proteome</keyword>
<name>A0ABD1MVM1_9FABA</name>
<feature type="region of interest" description="Disordered" evidence="1">
    <location>
        <begin position="242"/>
        <end position="262"/>
    </location>
</feature>
<accession>A0ABD1MVM1</accession>
<evidence type="ECO:0000313" key="3">
    <source>
        <dbReference type="Proteomes" id="UP001603857"/>
    </source>
</evidence>
<feature type="region of interest" description="Disordered" evidence="1">
    <location>
        <begin position="511"/>
        <end position="610"/>
    </location>
</feature>
<sequence>MNSQNVSDNHGSFIDWNEDGALVNNISSFLEFGSLNTGLHDVNSIPESSILGSFQSQNVEDPVTELVPVPTPPVAGLVVETQNHVQIQTVDPSSLGSSSNSSSHQSFVASGFVTENPNPLPNSSAPPLNQTQVGSGWEGGANSSIQGRDMTQTQTGYFNQLSNMQSENSLLFQGFGVSDQYPTTRNYPRLVPNTSTIENNNFSGNNNQTSPFSALLQSNSAKARPGIESGVSRSQMLINSTWNSRSEQDQPSSPNVHGSQYTSNYTQSAQSFTSLQNQVGQASETRGNFGLQSQNSLQSISPMYPRSELYSSSSNLQSGFGTMPSNSYQQGYTPMVSGPAAPASASSLAPTHPQLFEKQDYQNNGRHSESSEWYRGVQDRIEEYNRMINNPSLQPPSSTLHEPRVQPSSFTSSLTLSSSRILGLSSTRATEGTGSQVPITQVEKERRLRFPTKEVVNENLTRAPPSEAVRRILEMNPSRIIGRKNGQLSQTGSMKIGRGSRNYDFRKQLLTLKEGYQPPRRGRPPKRRDIGESSSQRGKRVFTGAGKADQTNPRTREPRKATPDRAVNRDPQNQNDILNPDADFKEPENLGDDVPSLRKKEVSNAWDGFN</sequence>
<gene>
    <name evidence="2" type="ORF">Fmac_007810</name>
</gene>
<feature type="compositionally biased region" description="Basic and acidic residues" evidence="1">
    <location>
        <begin position="554"/>
        <end position="568"/>
    </location>
</feature>
<dbReference type="EMBL" id="JBGMDY010000003">
    <property type="protein sequence ID" value="KAL2339870.1"/>
    <property type="molecule type" value="Genomic_DNA"/>
</dbReference>
<evidence type="ECO:0000313" key="2">
    <source>
        <dbReference type="EMBL" id="KAL2339870.1"/>
    </source>
</evidence>
<dbReference type="Proteomes" id="UP001603857">
    <property type="component" value="Unassembled WGS sequence"/>
</dbReference>
<dbReference type="AlphaFoldDB" id="A0ABD1MVM1"/>
<feature type="region of interest" description="Disordered" evidence="1">
    <location>
        <begin position="388"/>
        <end position="412"/>
    </location>
</feature>